<keyword evidence="1" id="KW-0472">Membrane</keyword>
<feature type="transmembrane region" description="Helical" evidence="1">
    <location>
        <begin position="6"/>
        <end position="24"/>
    </location>
</feature>
<evidence type="ECO:0000259" key="2">
    <source>
        <dbReference type="Pfam" id="PF05569"/>
    </source>
</evidence>
<name>A0A916ZW38_9FLAO</name>
<evidence type="ECO:0000256" key="1">
    <source>
        <dbReference type="SAM" id="Phobius"/>
    </source>
</evidence>
<comment type="caution">
    <text evidence="3">The sequence shown here is derived from an EMBL/GenBank/DDBJ whole genome shotgun (WGS) entry which is preliminary data.</text>
</comment>
<dbReference type="AlphaFoldDB" id="A0A916ZW38"/>
<keyword evidence="4" id="KW-1185">Reference proteome</keyword>
<evidence type="ECO:0000313" key="4">
    <source>
        <dbReference type="Proteomes" id="UP000599688"/>
    </source>
</evidence>
<dbReference type="Pfam" id="PF05569">
    <property type="entry name" value="Peptidase_M56"/>
    <property type="match status" value="1"/>
</dbReference>
<keyword evidence="1" id="KW-0812">Transmembrane</keyword>
<gene>
    <name evidence="3" type="ORF">GCM10010831_17100</name>
</gene>
<feature type="transmembrane region" description="Helical" evidence="1">
    <location>
        <begin position="281"/>
        <end position="298"/>
    </location>
</feature>
<feature type="transmembrane region" description="Helical" evidence="1">
    <location>
        <begin position="108"/>
        <end position="133"/>
    </location>
</feature>
<dbReference type="InterPro" id="IPR052173">
    <property type="entry name" value="Beta-lactam_resp_regulator"/>
</dbReference>
<feature type="transmembrane region" description="Helical" evidence="1">
    <location>
        <begin position="36"/>
        <end position="56"/>
    </location>
</feature>
<sequence length="1107" mass="128286">METLIYLAKSAALLSIFVLIYKLFLSKESFLQTNRFFLLAGLVLSFGLPLLNITQIELIEVEIPMQESFGNTISYSNEHSIPINYVDEIPEVIEASFWEQITWQDALLFVYILGIIFFTGKLIYHSAVLLKLLQKAKKVKKNGICYMETEQEIEAFSFFNIMAYNPNLLSETELKIIKTHEAIHIKDAHSIDMLLGNLACIILWFNPLSYIYRSAIDENLEYIADAKTAQKTKSIKQYQYTLLNYFALESNMQYASYFFKQSSLKNRIMMLNKEKSSKQKLIKYSFIVPFILGFIWLFQTETIAKEVIIDVNAKKDIVEASSSKFNTSNNKNNAKLLNENNSENFQQDTLKTSSHLDNIKAKITKTTTQDGLDQLEKFFAKQQQKLKFSRVKRNKNGEITRIKIKFSDDANGLEKELVVSGTEPIKNYEVIRNFKNDTAEIVEFKEPEKELYNFLNEATQLIINGNLYTKNKPIALTDIVIKEVKTSTVLFNGKKNEELNLSIEATELEETEVSEIYKLFENDDKEREIFIFKTIEGLRENDVSLMRLEMNIPKEKFAAQFESGYDKTPKKIVHTSVYVEVVPDLQEKLKNHIQNGKQIKLNGKNFNAKQHKGQFILMENFSFNDDVLEVTGEVKNYGFGDHKLFNSYENKLSTVLNIDEDGKIAVKNMYKNNETKSFVSDVSYAENRKQLTNLYEKAEFVYINDKKVAKADLMNKVLTYQNFNIKNNELYFTDAKLRPNETNKGIARILIQLLKDNEKPNEEQKVIWFKSENELEMASMSGVITSSNQELNFKAKSEISYSNEETYSENDIQTYFNKANQVFLDGNEIQKSDLHTNVLVFGEIELKNNQLFFKDTDFYEDIEADNFNKVIARTILYKKMLRNRSIIWFENENKLRYKKGNTAFYASPKVEDTFILNNDVAVDEINFIDTVDAKEQPIYVVNNKVVNDSIFRNIKPNEIKSVSVFKNFNTLSKELQSNKAIDAKNFNGLVKVDLKDEAYYNTHFKISITKNKDAYSMQCTEGCAWEELTFDLNRFTSQYINAFGVSGILPDKNETSDRLANFQFKMKEKSNQVQLTKLNGSHWEELSFSMQEGETYELTQNGILKQN</sequence>
<dbReference type="EMBL" id="BMGL01000009">
    <property type="protein sequence ID" value="GGE16379.1"/>
    <property type="molecule type" value="Genomic_DNA"/>
</dbReference>
<dbReference type="PANTHER" id="PTHR34978:SF3">
    <property type="entry name" value="SLR0241 PROTEIN"/>
    <property type="match status" value="1"/>
</dbReference>
<reference evidence="3 4" key="1">
    <citation type="journal article" date="2014" name="Int. J. Syst. Evol. Microbiol.">
        <title>Complete genome sequence of Corynebacterium casei LMG S-19264T (=DSM 44701T), isolated from a smear-ripened cheese.</title>
        <authorList>
            <consortium name="US DOE Joint Genome Institute (JGI-PGF)"/>
            <person name="Walter F."/>
            <person name="Albersmeier A."/>
            <person name="Kalinowski J."/>
            <person name="Ruckert C."/>
        </authorList>
    </citation>
    <scope>NUCLEOTIDE SEQUENCE [LARGE SCALE GENOMIC DNA]</scope>
    <source>
        <strain evidence="3 4">CGMCC 1.12925</strain>
    </source>
</reference>
<dbReference type="PANTHER" id="PTHR34978">
    <property type="entry name" value="POSSIBLE SENSOR-TRANSDUCER PROTEIN BLAR"/>
    <property type="match status" value="1"/>
</dbReference>
<feature type="domain" description="Peptidase M56" evidence="2">
    <location>
        <begin position="169"/>
        <end position="271"/>
    </location>
</feature>
<accession>A0A916ZW38</accession>
<dbReference type="RefSeq" id="WP_188406418.1">
    <property type="nucleotide sequence ID" value="NZ_BMGL01000009.1"/>
</dbReference>
<dbReference type="InterPro" id="IPR008756">
    <property type="entry name" value="Peptidase_M56"/>
</dbReference>
<dbReference type="Proteomes" id="UP000599688">
    <property type="component" value="Unassembled WGS sequence"/>
</dbReference>
<organism evidence="3 4">
    <name type="scientific">Psychroflexus salis</name>
    <dbReference type="NCBI Taxonomy" id="1526574"/>
    <lineage>
        <taxon>Bacteria</taxon>
        <taxon>Pseudomonadati</taxon>
        <taxon>Bacteroidota</taxon>
        <taxon>Flavobacteriia</taxon>
        <taxon>Flavobacteriales</taxon>
        <taxon>Flavobacteriaceae</taxon>
        <taxon>Psychroflexus</taxon>
    </lineage>
</organism>
<keyword evidence="1" id="KW-1133">Transmembrane helix</keyword>
<proteinExistence type="predicted"/>
<protein>
    <recommendedName>
        <fullName evidence="2">Peptidase M56 domain-containing protein</fullName>
    </recommendedName>
</protein>
<evidence type="ECO:0000313" key="3">
    <source>
        <dbReference type="EMBL" id="GGE16379.1"/>
    </source>
</evidence>